<gene>
    <name evidence="8" type="ORF">OLEA9_A028083</name>
</gene>
<feature type="binding site" evidence="7">
    <location>
        <position position="24"/>
    </location>
    <ligand>
        <name>Mg(2+)</name>
        <dbReference type="ChEBI" id="CHEBI:18420"/>
    </ligand>
</feature>
<feature type="active site" description="Nucleophile" evidence="5">
    <location>
        <position position="22"/>
    </location>
</feature>
<organism evidence="8 9">
    <name type="scientific">Olea europaea subsp. europaea</name>
    <dbReference type="NCBI Taxonomy" id="158383"/>
    <lineage>
        <taxon>Eukaryota</taxon>
        <taxon>Viridiplantae</taxon>
        <taxon>Streptophyta</taxon>
        <taxon>Embryophyta</taxon>
        <taxon>Tracheophyta</taxon>
        <taxon>Spermatophyta</taxon>
        <taxon>Magnoliopsida</taxon>
        <taxon>eudicotyledons</taxon>
        <taxon>Gunneridae</taxon>
        <taxon>Pentapetalae</taxon>
        <taxon>asterids</taxon>
        <taxon>lamiids</taxon>
        <taxon>Lamiales</taxon>
        <taxon>Oleaceae</taxon>
        <taxon>Oleeae</taxon>
        <taxon>Olea</taxon>
    </lineage>
</organism>
<feature type="active site" description="Proton donor" evidence="5">
    <location>
        <position position="24"/>
    </location>
</feature>
<feature type="binding site" evidence="6">
    <location>
        <position position="33"/>
    </location>
    <ligand>
        <name>substrate</name>
    </ligand>
</feature>
<comment type="caution">
    <text evidence="8">The sequence shown here is derived from an EMBL/GenBank/DDBJ whole genome shotgun (WGS) entry which is preliminary data.</text>
</comment>
<dbReference type="NCBIfam" id="TIGR01488">
    <property type="entry name" value="HAD-SF-IB"/>
    <property type="match status" value="1"/>
</dbReference>
<evidence type="ECO:0000256" key="4">
    <source>
        <dbReference type="ARBA" id="ARBA00022842"/>
    </source>
</evidence>
<dbReference type="InterPro" id="IPR036412">
    <property type="entry name" value="HAD-like_sf"/>
</dbReference>
<dbReference type="PANTHER" id="PTHR20889">
    <property type="entry name" value="PHOSPHATASE, ORPHAN 1, 2"/>
    <property type="match status" value="1"/>
</dbReference>
<comment type="cofactor">
    <cofactor evidence="1 7">
        <name>Mg(2+)</name>
        <dbReference type="ChEBI" id="CHEBI:18420"/>
    </cofactor>
</comment>
<dbReference type="InterPro" id="IPR016965">
    <property type="entry name" value="Pase_PHOSPHO-typ"/>
</dbReference>
<dbReference type="Pfam" id="PF06888">
    <property type="entry name" value="Put_Phosphatase"/>
    <property type="match status" value="1"/>
</dbReference>
<dbReference type="GO" id="GO:0016791">
    <property type="term" value="F:phosphatase activity"/>
    <property type="evidence" value="ECO:0007669"/>
    <property type="project" value="InterPro"/>
</dbReference>
<dbReference type="InterPro" id="IPR023214">
    <property type="entry name" value="HAD_sf"/>
</dbReference>
<feature type="binding site" evidence="6">
    <location>
        <position position="113"/>
    </location>
    <ligand>
        <name>substrate</name>
    </ligand>
</feature>
<dbReference type="AlphaFoldDB" id="A0A8S0TM36"/>
<accession>A0A8S0TM36</accession>
<name>A0A8S0TM36_OLEEU</name>
<dbReference type="OrthoDB" id="10267182at2759"/>
<sequence>MAKISIDSKFKKLIQRELVVFDFDDTLVDCNSDTWIHKLAPGGAIPEELEFKPDQDYFKHVQSVLAYLHAQGVTEQQYNECLSNMPSVAGMIEPLINTLASKPDKFDMIILSDANSYFISAYLKAKSLDTAIGTVLTNPARFLEDGLLAIDEYHVQDYCTMSSRNLCKGEALKSYIGKRMLEHNTVYTCINYVGDGENDLCPSTKLSTRDRVFPRAGFTLARLCNRLKLAKSQIYMGQQSQTEKSKVPELKATVVPWTTGEEILETILGESHTLV</sequence>
<protein>
    <submittedName>
        <fullName evidence="8">Pyridoxal phosphate phosphatase PHOSPHO2-like</fullName>
    </submittedName>
</protein>
<feature type="binding site" evidence="7">
    <location>
        <position position="195"/>
    </location>
    <ligand>
        <name>Mg(2+)</name>
        <dbReference type="ChEBI" id="CHEBI:18420"/>
    </ligand>
</feature>
<dbReference type="Proteomes" id="UP000594638">
    <property type="component" value="Unassembled WGS sequence"/>
</dbReference>
<evidence type="ECO:0000256" key="6">
    <source>
        <dbReference type="PIRSR" id="PIRSR031051-2"/>
    </source>
</evidence>
<dbReference type="EMBL" id="CACTIH010007260">
    <property type="protein sequence ID" value="CAA3006421.1"/>
    <property type="molecule type" value="Genomic_DNA"/>
</dbReference>
<reference evidence="8 9" key="1">
    <citation type="submission" date="2019-12" db="EMBL/GenBank/DDBJ databases">
        <authorList>
            <person name="Alioto T."/>
            <person name="Alioto T."/>
            <person name="Gomez Garrido J."/>
        </authorList>
    </citation>
    <scope>NUCLEOTIDE SEQUENCE [LARGE SCALE GENOMIC DNA]</scope>
</reference>
<evidence type="ECO:0000313" key="9">
    <source>
        <dbReference type="Proteomes" id="UP000594638"/>
    </source>
</evidence>
<feature type="binding site" evidence="7">
    <location>
        <position position="22"/>
    </location>
    <ligand>
        <name>Mg(2+)</name>
        <dbReference type="ChEBI" id="CHEBI:18420"/>
    </ligand>
</feature>
<proteinExistence type="predicted"/>
<dbReference type="Gramene" id="OE9A028083T1">
    <property type="protein sequence ID" value="OE9A028083C1"/>
    <property type="gene ID" value="OE9A028083"/>
</dbReference>
<keyword evidence="3" id="KW-0378">Hydrolase</keyword>
<evidence type="ECO:0000256" key="3">
    <source>
        <dbReference type="ARBA" id="ARBA00022801"/>
    </source>
</evidence>
<keyword evidence="4 7" id="KW-0460">Magnesium</keyword>
<dbReference type="NCBIfam" id="TIGR01489">
    <property type="entry name" value="DKMTPPase-SF"/>
    <property type="match status" value="1"/>
</dbReference>
<evidence type="ECO:0000256" key="2">
    <source>
        <dbReference type="ARBA" id="ARBA00022723"/>
    </source>
</evidence>
<dbReference type="GO" id="GO:0046872">
    <property type="term" value="F:metal ion binding"/>
    <property type="evidence" value="ECO:0007669"/>
    <property type="project" value="UniProtKB-KW"/>
</dbReference>
<evidence type="ECO:0000256" key="5">
    <source>
        <dbReference type="PIRSR" id="PIRSR031051-1"/>
    </source>
</evidence>
<evidence type="ECO:0000313" key="8">
    <source>
        <dbReference type="EMBL" id="CAA3006421.1"/>
    </source>
</evidence>
<evidence type="ECO:0000256" key="7">
    <source>
        <dbReference type="PIRSR" id="PIRSR031051-3"/>
    </source>
</evidence>
<dbReference type="Gene3D" id="3.40.50.1000">
    <property type="entry name" value="HAD superfamily/HAD-like"/>
    <property type="match status" value="1"/>
</dbReference>
<dbReference type="InterPro" id="IPR006384">
    <property type="entry name" value="HAD_hydro_PyrdxlP_Pase-like"/>
</dbReference>
<dbReference type="SUPFAM" id="SSF56784">
    <property type="entry name" value="HAD-like"/>
    <property type="match status" value="1"/>
</dbReference>
<dbReference type="PIRSF" id="PIRSF031051">
    <property type="entry name" value="PyrdxlP_Pase_PHOSPHO2"/>
    <property type="match status" value="1"/>
</dbReference>
<keyword evidence="9" id="KW-1185">Reference proteome</keyword>
<dbReference type="PANTHER" id="PTHR20889:SF12">
    <property type="entry name" value="LP01149P"/>
    <property type="match status" value="1"/>
</dbReference>
<keyword evidence="2 7" id="KW-0479">Metal-binding</keyword>
<evidence type="ECO:0000256" key="1">
    <source>
        <dbReference type="ARBA" id="ARBA00001946"/>
    </source>
</evidence>